<name>A0A1H2WM75_9FLAO</name>
<keyword evidence="3" id="KW-1185">Reference proteome</keyword>
<dbReference type="PROSITE" id="PS51257">
    <property type="entry name" value="PROKAR_LIPOPROTEIN"/>
    <property type="match status" value="1"/>
</dbReference>
<dbReference type="OrthoDB" id="1121756at2"/>
<feature type="chain" id="PRO_5028854924" evidence="1">
    <location>
        <begin position="20"/>
        <end position="164"/>
    </location>
</feature>
<dbReference type="EMBL" id="FNND01000004">
    <property type="protein sequence ID" value="SDW81576.1"/>
    <property type="molecule type" value="Genomic_DNA"/>
</dbReference>
<evidence type="ECO:0000256" key="1">
    <source>
        <dbReference type="SAM" id="SignalP"/>
    </source>
</evidence>
<evidence type="ECO:0000313" key="2">
    <source>
        <dbReference type="EMBL" id="SDW81576.1"/>
    </source>
</evidence>
<dbReference type="Proteomes" id="UP000182771">
    <property type="component" value="Unassembled WGS sequence"/>
</dbReference>
<keyword evidence="1" id="KW-0732">Signal</keyword>
<dbReference type="AlphaFoldDB" id="A0A1H2WM75"/>
<gene>
    <name evidence="2" type="ORF">SAMN05444420_104135</name>
</gene>
<evidence type="ECO:0000313" key="3">
    <source>
        <dbReference type="Proteomes" id="UP000182771"/>
    </source>
</evidence>
<dbReference type="GeneID" id="85017344"/>
<feature type="signal peptide" evidence="1">
    <location>
        <begin position="1"/>
        <end position="19"/>
    </location>
</feature>
<proteinExistence type="predicted"/>
<accession>A0A1H2WM75</accession>
<organism evidence="2 3">
    <name type="scientific">Capnocytophaga granulosa</name>
    <dbReference type="NCBI Taxonomy" id="45242"/>
    <lineage>
        <taxon>Bacteria</taxon>
        <taxon>Pseudomonadati</taxon>
        <taxon>Bacteroidota</taxon>
        <taxon>Flavobacteriia</taxon>
        <taxon>Flavobacteriales</taxon>
        <taxon>Flavobacteriaceae</taxon>
        <taxon>Capnocytophaga</taxon>
    </lineage>
</organism>
<reference evidence="2 3" key="1">
    <citation type="submission" date="2016-10" db="EMBL/GenBank/DDBJ databases">
        <authorList>
            <person name="Varghese N."/>
            <person name="Submissions S."/>
        </authorList>
    </citation>
    <scope>NUCLEOTIDE SEQUENCE [LARGE SCALE GENOMIC DNA]</scope>
    <source>
        <strain evidence="2 3">DSM 11449</strain>
    </source>
</reference>
<dbReference type="RefSeq" id="WP_009640667.1">
    <property type="nucleotide sequence ID" value="NZ_CAJPRD010000012.1"/>
</dbReference>
<sequence>MKKVFFLLMLALGVVSCKTQGTIAKSTQGTRQANKVIKGEWTLSSVTYNEKGKYEITLLNDTSKECFEGSYWKFVPNNYRGIYAINKAGCAGGDRHFIFTVQEMDKSTGYYDFLLKPTNEKYQSDTNAGVRLHLAYLSENEMRWEQTVRVDGKPFVITMNFTKN</sequence>
<comment type="caution">
    <text evidence="2">The sequence shown here is derived from an EMBL/GenBank/DDBJ whole genome shotgun (WGS) entry which is preliminary data.</text>
</comment>
<protein>
    <submittedName>
        <fullName evidence="2">Lipocalin-like domain-containing protein</fullName>
    </submittedName>
</protein>